<feature type="domain" description="Small nuclear ribonucleoprotein Prp3 C-terminal" evidence="2">
    <location>
        <begin position="1"/>
        <end position="47"/>
    </location>
</feature>
<organism evidence="4">
    <name type="scientific">Laccaria bicolor (strain S238N-H82 / ATCC MYA-4686)</name>
    <name type="common">Bicoloured deceiver</name>
    <name type="synonym">Laccaria laccata var. bicolor</name>
    <dbReference type="NCBI Taxonomy" id="486041"/>
    <lineage>
        <taxon>Eukaryota</taxon>
        <taxon>Fungi</taxon>
        <taxon>Dikarya</taxon>
        <taxon>Basidiomycota</taxon>
        <taxon>Agaricomycotina</taxon>
        <taxon>Agaricomycetes</taxon>
        <taxon>Agaricomycetidae</taxon>
        <taxon>Agaricales</taxon>
        <taxon>Agaricineae</taxon>
        <taxon>Hydnangiaceae</taxon>
        <taxon>Laccaria</taxon>
    </lineage>
</organism>
<dbReference type="Proteomes" id="UP000001194">
    <property type="component" value="Unassembled WGS sequence"/>
</dbReference>
<dbReference type="RefSeq" id="XP_001887210.1">
    <property type="nucleotide sequence ID" value="XM_001887175.1"/>
</dbReference>
<accession>B0DTF2</accession>
<evidence type="ECO:0000313" key="3">
    <source>
        <dbReference type="EMBL" id="EDR02053.1"/>
    </source>
</evidence>
<proteinExistence type="predicted"/>
<feature type="compositionally biased region" description="Basic and acidic residues" evidence="1">
    <location>
        <begin position="28"/>
        <end position="42"/>
    </location>
</feature>
<dbReference type="OrthoDB" id="10264544at2759"/>
<evidence type="ECO:0000256" key="1">
    <source>
        <dbReference type="SAM" id="MobiDB-lite"/>
    </source>
</evidence>
<dbReference type="STRING" id="486041.B0DTF2"/>
<dbReference type="InParanoid" id="B0DTF2"/>
<evidence type="ECO:0000313" key="4">
    <source>
        <dbReference type="Proteomes" id="UP000001194"/>
    </source>
</evidence>
<dbReference type="EMBL" id="DS547133">
    <property type="protein sequence ID" value="EDR02053.1"/>
    <property type="molecule type" value="Genomic_DNA"/>
</dbReference>
<gene>
    <name evidence="3" type="ORF">LACBIDRAFT_309994</name>
</gene>
<feature type="region of interest" description="Disordered" evidence="1">
    <location>
        <begin position="27"/>
        <end position="72"/>
    </location>
</feature>
<reference evidence="3 4" key="1">
    <citation type="journal article" date="2008" name="Nature">
        <title>The genome of Laccaria bicolor provides insights into mycorrhizal symbiosis.</title>
        <authorList>
            <person name="Martin F."/>
            <person name="Aerts A."/>
            <person name="Ahren D."/>
            <person name="Brun A."/>
            <person name="Danchin E.G.J."/>
            <person name="Duchaussoy F."/>
            <person name="Gibon J."/>
            <person name="Kohler A."/>
            <person name="Lindquist E."/>
            <person name="Pereda V."/>
            <person name="Salamov A."/>
            <person name="Shapiro H.J."/>
            <person name="Wuyts J."/>
            <person name="Blaudez D."/>
            <person name="Buee M."/>
            <person name="Brokstein P."/>
            <person name="Canbaeck B."/>
            <person name="Cohen D."/>
            <person name="Courty P.E."/>
            <person name="Coutinho P.M."/>
            <person name="Delaruelle C."/>
            <person name="Detter J.C."/>
            <person name="Deveau A."/>
            <person name="DiFazio S."/>
            <person name="Duplessis S."/>
            <person name="Fraissinet-Tachet L."/>
            <person name="Lucic E."/>
            <person name="Frey-Klett P."/>
            <person name="Fourrey C."/>
            <person name="Feussner I."/>
            <person name="Gay G."/>
            <person name="Grimwood J."/>
            <person name="Hoegger P.J."/>
            <person name="Jain P."/>
            <person name="Kilaru S."/>
            <person name="Labbe J."/>
            <person name="Lin Y.C."/>
            <person name="Legue V."/>
            <person name="Le Tacon F."/>
            <person name="Marmeisse R."/>
            <person name="Melayah D."/>
            <person name="Montanini B."/>
            <person name="Muratet M."/>
            <person name="Nehls U."/>
            <person name="Niculita-Hirzel H."/>
            <person name="Oudot-Le Secq M.P."/>
            <person name="Peter M."/>
            <person name="Quesneville H."/>
            <person name="Rajashekar B."/>
            <person name="Reich M."/>
            <person name="Rouhier N."/>
            <person name="Schmutz J."/>
            <person name="Yin T."/>
            <person name="Chalot M."/>
            <person name="Henrissat B."/>
            <person name="Kuees U."/>
            <person name="Lucas S."/>
            <person name="Van de Peer Y."/>
            <person name="Podila G.K."/>
            <person name="Polle A."/>
            <person name="Pukkila P.J."/>
            <person name="Richardson P.M."/>
            <person name="Rouze P."/>
            <person name="Sanders I.R."/>
            <person name="Stajich J.E."/>
            <person name="Tunlid A."/>
            <person name="Tuskan G."/>
            <person name="Grigoriev I.V."/>
        </authorList>
    </citation>
    <scope>NUCLEOTIDE SEQUENCE [LARGE SCALE GENOMIC DNA]</scope>
    <source>
        <strain evidence="4">S238N-H82 / ATCC MYA-4686</strain>
    </source>
</reference>
<dbReference type="Pfam" id="PF06544">
    <property type="entry name" value="Prp3_C"/>
    <property type="match status" value="1"/>
</dbReference>
<protein>
    <submittedName>
        <fullName evidence="3">Predicted protein</fullName>
    </submittedName>
</protein>
<dbReference type="AlphaFoldDB" id="B0DTF2"/>
<dbReference type="HOGENOM" id="CLU_2722653_0_0_1"/>
<evidence type="ECO:0000259" key="2">
    <source>
        <dbReference type="Pfam" id="PF06544"/>
    </source>
</evidence>
<sequence length="72" mass="7782">MVYVEGAAKVMRNYRRLMMTRIAWSEAARSRGGEDVEWKNPDSDVEGEAGASTSAVAAKGTATDDAQSLEDN</sequence>
<name>B0DTF2_LACBS</name>
<dbReference type="InterPro" id="IPR010541">
    <property type="entry name" value="Prp3_C"/>
</dbReference>
<dbReference type="KEGG" id="lbc:LACBIDRAFT_309994"/>
<dbReference type="GeneID" id="6082944"/>
<keyword evidence="4" id="KW-1185">Reference proteome</keyword>